<dbReference type="InterPro" id="IPR028973">
    <property type="entry name" value="PhnB-like"/>
</dbReference>
<protein>
    <submittedName>
        <fullName evidence="2">PhnB protein</fullName>
    </submittedName>
</protein>
<dbReference type="Proteomes" id="UP000198666">
    <property type="component" value="Unassembled WGS sequence"/>
</dbReference>
<reference evidence="3" key="1">
    <citation type="submission" date="2016-10" db="EMBL/GenBank/DDBJ databases">
        <authorList>
            <person name="Varghese N."/>
            <person name="Submissions S."/>
        </authorList>
    </citation>
    <scope>NUCLEOTIDE SEQUENCE [LARGE SCALE GENOMIC DNA]</scope>
    <source>
        <strain evidence="3">DSM 21620</strain>
    </source>
</reference>
<dbReference type="OrthoDB" id="9795306at2"/>
<organism evidence="2 3">
    <name type="scientific">Terribacillus halophilus</name>
    <dbReference type="NCBI Taxonomy" id="361279"/>
    <lineage>
        <taxon>Bacteria</taxon>
        <taxon>Bacillati</taxon>
        <taxon>Bacillota</taxon>
        <taxon>Bacilli</taxon>
        <taxon>Bacillales</taxon>
        <taxon>Bacillaceae</taxon>
        <taxon>Terribacillus</taxon>
    </lineage>
</organism>
<dbReference type="Pfam" id="PF00903">
    <property type="entry name" value="Glyoxalase"/>
    <property type="match status" value="1"/>
</dbReference>
<gene>
    <name evidence="2" type="ORF">SAMN05421663_101123</name>
</gene>
<evidence type="ECO:0000313" key="3">
    <source>
        <dbReference type="Proteomes" id="UP000198666"/>
    </source>
</evidence>
<accession>A0A1G6I2A4</accession>
<dbReference type="InterPro" id="IPR004360">
    <property type="entry name" value="Glyas_Fos-R_dOase_dom"/>
</dbReference>
<dbReference type="Gene3D" id="3.10.180.10">
    <property type="entry name" value="2,3-Dihydroxybiphenyl 1,2-Dioxygenase, domain 1"/>
    <property type="match status" value="1"/>
</dbReference>
<evidence type="ECO:0000259" key="1">
    <source>
        <dbReference type="Pfam" id="PF00903"/>
    </source>
</evidence>
<dbReference type="RefSeq" id="WP_093724953.1">
    <property type="nucleotide sequence ID" value="NZ_FMZB01000001.1"/>
</dbReference>
<dbReference type="AlphaFoldDB" id="A0A1G6I2A4"/>
<dbReference type="EMBL" id="FMZB01000001">
    <property type="protein sequence ID" value="SDC00570.1"/>
    <property type="molecule type" value="Genomic_DNA"/>
</dbReference>
<dbReference type="PANTHER" id="PTHR33990:SF1">
    <property type="entry name" value="PROTEIN YJDN"/>
    <property type="match status" value="1"/>
</dbReference>
<proteinExistence type="predicted"/>
<dbReference type="InterPro" id="IPR029068">
    <property type="entry name" value="Glyas_Bleomycin-R_OHBP_Dase"/>
</dbReference>
<feature type="domain" description="Glyoxalase/fosfomycin resistance/dioxygenase" evidence="1">
    <location>
        <begin position="10"/>
        <end position="135"/>
    </location>
</feature>
<keyword evidence="3" id="KW-1185">Reference proteome</keyword>
<sequence>MVKGIIAYIVTDGNGQDAVKFYEDALDAQVLSLQTFGDMPENPEHPTPPEAKDRVLHAHLRVGENELMLSDTFPGSSLKLGDQVGIAVMISTPEKTKDVFGKLSIDGLVTMELQQTFWSPLYGQVQDKFGVTWQVSTLTQDE</sequence>
<dbReference type="STRING" id="361279.SAMN05421663_101123"/>
<evidence type="ECO:0000313" key="2">
    <source>
        <dbReference type="EMBL" id="SDC00570.1"/>
    </source>
</evidence>
<dbReference type="PANTHER" id="PTHR33990">
    <property type="entry name" value="PROTEIN YJDN-RELATED"/>
    <property type="match status" value="1"/>
</dbReference>
<dbReference type="SUPFAM" id="SSF54593">
    <property type="entry name" value="Glyoxalase/Bleomycin resistance protein/Dihydroxybiphenyl dioxygenase"/>
    <property type="match status" value="1"/>
</dbReference>
<dbReference type="CDD" id="cd06588">
    <property type="entry name" value="PhnB_like"/>
    <property type="match status" value="1"/>
</dbReference>
<name>A0A1G6I2A4_9BACI</name>